<keyword evidence="15" id="KW-0812">Transmembrane</keyword>
<dbReference type="Gene3D" id="2.40.70.10">
    <property type="entry name" value="Acid Proteases"/>
    <property type="match status" value="2"/>
</dbReference>
<dbReference type="GO" id="GO:0004190">
    <property type="term" value="F:aspartic-type endopeptidase activity"/>
    <property type="evidence" value="ECO:0007669"/>
    <property type="project" value="UniProtKB-KW"/>
</dbReference>
<dbReference type="FunFam" id="2.40.70.10:FF:000012">
    <property type="entry name" value="Aspartyl protease family protein 1"/>
    <property type="match status" value="1"/>
</dbReference>
<dbReference type="SUPFAM" id="SSF50630">
    <property type="entry name" value="Acid proteases"/>
    <property type="match status" value="1"/>
</dbReference>
<name>A0A2P2LFZ7_RHIMU</name>
<keyword evidence="10" id="KW-0325">Glycoprotein</keyword>
<evidence type="ECO:0000256" key="14">
    <source>
        <dbReference type="SAM" id="MobiDB-lite"/>
    </source>
</evidence>
<keyword evidence="15" id="KW-1133">Transmembrane helix</keyword>
<feature type="domain" description="Peptidase A1" evidence="16">
    <location>
        <begin position="115"/>
        <end position="455"/>
    </location>
</feature>
<keyword evidence="9 15" id="KW-0472">Membrane</keyword>
<evidence type="ECO:0000256" key="8">
    <source>
        <dbReference type="ARBA" id="ARBA00022801"/>
    </source>
</evidence>
<protein>
    <recommendedName>
        <fullName evidence="16">Peptidase A1 domain-containing protein</fullName>
    </recommendedName>
</protein>
<evidence type="ECO:0000256" key="2">
    <source>
        <dbReference type="ARBA" id="ARBA00007447"/>
    </source>
</evidence>
<evidence type="ECO:0000256" key="13">
    <source>
        <dbReference type="RuleBase" id="RU000454"/>
    </source>
</evidence>
<keyword evidence="5 13" id="KW-0645">Protease</keyword>
<dbReference type="InterPro" id="IPR033121">
    <property type="entry name" value="PEPTIDASE_A1"/>
</dbReference>
<evidence type="ECO:0000256" key="4">
    <source>
        <dbReference type="ARBA" id="ARBA00022622"/>
    </source>
</evidence>
<feature type="region of interest" description="Disordered" evidence="14">
    <location>
        <begin position="483"/>
        <end position="504"/>
    </location>
</feature>
<dbReference type="FunFam" id="2.40.70.10:FF:000014">
    <property type="entry name" value="Aspartyl protease family protein 1"/>
    <property type="match status" value="1"/>
</dbReference>
<evidence type="ECO:0000256" key="6">
    <source>
        <dbReference type="ARBA" id="ARBA00022729"/>
    </source>
</evidence>
<dbReference type="PRINTS" id="PR00792">
    <property type="entry name" value="PEPSIN"/>
</dbReference>
<keyword evidence="7 13" id="KW-0064">Aspartyl protease</keyword>
<accession>A0A2P2LFZ7</accession>
<evidence type="ECO:0000256" key="11">
    <source>
        <dbReference type="ARBA" id="ARBA00023288"/>
    </source>
</evidence>
<keyword evidence="8 13" id="KW-0378">Hydrolase</keyword>
<comment type="subcellular location">
    <subcellularLocation>
        <location evidence="1">Cell membrane</location>
        <topology evidence="1">Lipid-anchor</topology>
        <topology evidence="1">GPI-anchor</topology>
    </subcellularLocation>
</comment>
<dbReference type="PANTHER" id="PTHR13683:SF826">
    <property type="entry name" value="ASPARTYL PROTEASE FAMILY PROTEIN 1"/>
    <property type="match status" value="1"/>
</dbReference>
<dbReference type="GO" id="GO:0098552">
    <property type="term" value="C:side of membrane"/>
    <property type="evidence" value="ECO:0007669"/>
    <property type="project" value="UniProtKB-KW"/>
</dbReference>
<dbReference type="InterPro" id="IPR001461">
    <property type="entry name" value="Aspartic_peptidase_A1"/>
</dbReference>
<evidence type="ECO:0000259" key="16">
    <source>
        <dbReference type="PROSITE" id="PS51767"/>
    </source>
</evidence>
<dbReference type="PROSITE" id="PS00141">
    <property type="entry name" value="ASP_PROTEASE"/>
    <property type="match status" value="2"/>
</dbReference>
<dbReference type="Pfam" id="PF14541">
    <property type="entry name" value="TAXi_C"/>
    <property type="match status" value="1"/>
</dbReference>
<dbReference type="InterPro" id="IPR001969">
    <property type="entry name" value="Aspartic_peptidase_AS"/>
</dbReference>
<organism evidence="17">
    <name type="scientific">Rhizophora mucronata</name>
    <name type="common">Asiatic mangrove</name>
    <dbReference type="NCBI Taxonomy" id="61149"/>
    <lineage>
        <taxon>Eukaryota</taxon>
        <taxon>Viridiplantae</taxon>
        <taxon>Streptophyta</taxon>
        <taxon>Embryophyta</taxon>
        <taxon>Tracheophyta</taxon>
        <taxon>Spermatophyta</taxon>
        <taxon>Magnoliopsida</taxon>
        <taxon>eudicotyledons</taxon>
        <taxon>Gunneridae</taxon>
        <taxon>Pentapetalae</taxon>
        <taxon>rosids</taxon>
        <taxon>fabids</taxon>
        <taxon>Malpighiales</taxon>
        <taxon>Rhizophoraceae</taxon>
        <taxon>Rhizophora</taxon>
    </lineage>
</organism>
<evidence type="ECO:0000256" key="15">
    <source>
        <dbReference type="SAM" id="Phobius"/>
    </source>
</evidence>
<dbReference type="Pfam" id="PF14543">
    <property type="entry name" value="TAXi_N"/>
    <property type="match status" value="1"/>
</dbReference>
<reference evidence="17" key="1">
    <citation type="submission" date="2018-02" db="EMBL/GenBank/DDBJ databases">
        <title>Rhizophora mucronata_Transcriptome.</title>
        <authorList>
            <person name="Meera S.P."/>
            <person name="Sreeshan A."/>
            <person name="Augustine A."/>
        </authorList>
    </citation>
    <scope>NUCLEOTIDE SEQUENCE</scope>
    <source>
        <tissue evidence="17">Leaf</tissue>
    </source>
</reference>
<dbReference type="InterPro" id="IPR032861">
    <property type="entry name" value="TAXi_N"/>
</dbReference>
<keyword evidence="11" id="KW-0449">Lipoprotein</keyword>
<dbReference type="InterPro" id="IPR021109">
    <property type="entry name" value="Peptidase_aspartic_dom_sf"/>
</dbReference>
<feature type="active site" evidence="12">
    <location>
        <position position="133"/>
    </location>
</feature>
<dbReference type="EMBL" id="GGEC01036423">
    <property type="protein sequence ID" value="MBX16907.1"/>
    <property type="molecule type" value="Transcribed_RNA"/>
</dbReference>
<dbReference type="PANTHER" id="PTHR13683">
    <property type="entry name" value="ASPARTYL PROTEASES"/>
    <property type="match status" value="1"/>
</dbReference>
<dbReference type="AlphaFoldDB" id="A0A2P2LFZ7"/>
<keyword evidence="4" id="KW-0336">GPI-anchor</keyword>
<dbReference type="InterPro" id="IPR032799">
    <property type="entry name" value="TAXi_C"/>
</dbReference>
<feature type="active site" evidence="12">
    <location>
        <position position="338"/>
    </location>
</feature>
<keyword evidence="3" id="KW-1003">Cell membrane</keyword>
<evidence type="ECO:0000256" key="5">
    <source>
        <dbReference type="ARBA" id="ARBA00022670"/>
    </source>
</evidence>
<sequence>MARPDSDSCPRCCYYNYLCRLVLWMMVMMLSFSASSCHGFGTFGFDIHHRYSDPVTGFLSVDDLPLKGSRHYYGAMAHRDSVIHGRRLAAADGSTPLTFLDGNETYRINSLGYLHYANVSVGTPKTWFLVALDTGSDLFWIPCDCSSCIHGLVTPSGKRLELNIYSPNTSSTSQKVPCSSTLCSRRNQCSSAQSDCPYQVVYLSNGTSSTGVLVEDALHLITDDTQSKTVDAKITLGCGRVQKGSFLAGAAPNGLFGLGMSNISVPSTLARDLHISNSFSMCFGPDGLGRISFGDKGSSDQGRTPFNLGQSHPTYNISVTQINVGGHAGDLEFTAIFDSGTSFTYLNDPAYAYISETFNNLANEARANITDFPFEYCYDISNNQMDLLIPTVNLIMKGGNHFNATDPIVIVDLGSGASAYCLGVVKSGDVNIIGQNFMTGYRVVFDHESNMLGWKPSDCYDAVDSSNLPIAPTGPWLPPATAVNPQATKGGDNSSPVSGVSTSSGNHAPQLDNLVHIMLILILIPFSAMF</sequence>
<evidence type="ECO:0000256" key="3">
    <source>
        <dbReference type="ARBA" id="ARBA00022475"/>
    </source>
</evidence>
<evidence type="ECO:0000256" key="1">
    <source>
        <dbReference type="ARBA" id="ARBA00004609"/>
    </source>
</evidence>
<proteinExistence type="inferred from homology"/>
<comment type="similarity">
    <text evidence="2 13">Belongs to the peptidase A1 family.</text>
</comment>
<keyword evidence="6" id="KW-0732">Signal</keyword>
<feature type="compositionally biased region" description="Polar residues" evidence="14">
    <location>
        <begin position="483"/>
        <end position="493"/>
    </location>
</feature>
<evidence type="ECO:0000256" key="9">
    <source>
        <dbReference type="ARBA" id="ARBA00023136"/>
    </source>
</evidence>
<dbReference type="PROSITE" id="PS51767">
    <property type="entry name" value="PEPTIDASE_A1"/>
    <property type="match status" value="1"/>
</dbReference>
<evidence type="ECO:0000256" key="12">
    <source>
        <dbReference type="PIRSR" id="PIRSR601461-1"/>
    </source>
</evidence>
<evidence type="ECO:0000256" key="10">
    <source>
        <dbReference type="ARBA" id="ARBA00023180"/>
    </source>
</evidence>
<evidence type="ECO:0000313" key="17">
    <source>
        <dbReference type="EMBL" id="MBX16907.1"/>
    </source>
</evidence>
<dbReference type="GO" id="GO:0006508">
    <property type="term" value="P:proteolysis"/>
    <property type="evidence" value="ECO:0007669"/>
    <property type="project" value="UniProtKB-KW"/>
</dbReference>
<feature type="transmembrane region" description="Helical" evidence="15">
    <location>
        <begin position="12"/>
        <end position="32"/>
    </location>
</feature>
<evidence type="ECO:0000256" key="7">
    <source>
        <dbReference type="ARBA" id="ARBA00022750"/>
    </source>
</evidence>
<dbReference type="GO" id="GO:0005886">
    <property type="term" value="C:plasma membrane"/>
    <property type="evidence" value="ECO:0007669"/>
    <property type="project" value="UniProtKB-SubCell"/>
</dbReference>
<feature type="compositionally biased region" description="Low complexity" evidence="14">
    <location>
        <begin position="494"/>
        <end position="504"/>
    </location>
</feature>